<proteinExistence type="predicted"/>
<dbReference type="EMBL" id="KB308881">
    <property type="protein sequence ID" value="ELT96266.1"/>
    <property type="molecule type" value="Genomic_DNA"/>
</dbReference>
<feature type="transmembrane region" description="Helical" evidence="1">
    <location>
        <begin position="75"/>
        <end position="100"/>
    </location>
</feature>
<feature type="transmembrane region" description="Helical" evidence="1">
    <location>
        <begin position="42"/>
        <end position="69"/>
    </location>
</feature>
<name>R7TXV9_CAPTE</name>
<reference evidence="2 4" key="2">
    <citation type="journal article" date="2013" name="Nature">
        <title>Insights into bilaterian evolution from three spiralian genomes.</title>
        <authorList>
            <person name="Simakov O."/>
            <person name="Marletaz F."/>
            <person name="Cho S.J."/>
            <person name="Edsinger-Gonzales E."/>
            <person name="Havlak P."/>
            <person name="Hellsten U."/>
            <person name="Kuo D.H."/>
            <person name="Larsson T."/>
            <person name="Lv J."/>
            <person name="Arendt D."/>
            <person name="Savage R."/>
            <person name="Osoegawa K."/>
            <person name="de Jong P."/>
            <person name="Grimwood J."/>
            <person name="Chapman J.A."/>
            <person name="Shapiro H."/>
            <person name="Aerts A."/>
            <person name="Otillar R.P."/>
            <person name="Terry A.Y."/>
            <person name="Boore J.L."/>
            <person name="Grigoriev I.V."/>
            <person name="Lindberg D.R."/>
            <person name="Seaver E.C."/>
            <person name="Weisblat D.A."/>
            <person name="Putnam N.H."/>
            <person name="Rokhsar D.S."/>
        </authorList>
    </citation>
    <scope>NUCLEOTIDE SEQUENCE</scope>
    <source>
        <strain evidence="2 4">I ESC-2004</strain>
    </source>
</reference>
<gene>
    <name evidence="2" type="ORF">CAPTEDRAFT_192095</name>
</gene>
<dbReference type="AlphaFoldDB" id="R7TXV9"/>
<reference evidence="4" key="1">
    <citation type="submission" date="2012-12" db="EMBL/GenBank/DDBJ databases">
        <authorList>
            <person name="Hellsten U."/>
            <person name="Grimwood J."/>
            <person name="Chapman J.A."/>
            <person name="Shapiro H."/>
            <person name="Aerts A."/>
            <person name="Otillar R.P."/>
            <person name="Terry A.Y."/>
            <person name="Boore J.L."/>
            <person name="Simakov O."/>
            <person name="Marletaz F."/>
            <person name="Cho S.-J."/>
            <person name="Edsinger-Gonzales E."/>
            <person name="Havlak P."/>
            <person name="Kuo D.-H."/>
            <person name="Larsson T."/>
            <person name="Lv J."/>
            <person name="Arendt D."/>
            <person name="Savage R."/>
            <person name="Osoegawa K."/>
            <person name="de Jong P."/>
            <person name="Lindberg D.R."/>
            <person name="Seaver E.C."/>
            <person name="Weisblat D.A."/>
            <person name="Putnam N.H."/>
            <person name="Grigoriev I.V."/>
            <person name="Rokhsar D.S."/>
        </authorList>
    </citation>
    <scope>NUCLEOTIDE SEQUENCE</scope>
    <source>
        <strain evidence="4">I ESC-2004</strain>
    </source>
</reference>
<organism evidence="2">
    <name type="scientific">Capitella teleta</name>
    <name type="common">Polychaete worm</name>
    <dbReference type="NCBI Taxonomy" id="283909"/>
    <lineage>
        <taxon>Eukaryota</taxon>
        <taxon>Metazoa</taxon>
        <taxon>Spiralia</taxon>
        <taxon>Lophotrochozoa</taxon>
        <taxon>Annelida</taxon>
        <taxon>Polychaeta</taxon>
        <taxon>Sedentaria</taxon>
        <taxon>Scolecida</taxon>
        <taxon>Capitellidae</taxon>
        <taxon>Capitella</taxon>
    </lineage>
</organism>
<keyword evidence="4" id="KW-1185">Reference proteome</keyword>
<accession>R7TXV9</accession>
<evidence type="ECO:0000313" key="3">
    <source>
        <dbReference type="EnsemblMetazoa" id="CapteP192095"/>
    </source>
</evidence>
<evidence type="ECO:0000256" key="1">
    <source>
        <dbReference type="SAM" id="Phobius"/>
    </source>
</evidence>
<sequence>MTQRTRVPSLLLVRTIAAELVLLTPVEREEHLNVSCVIAKRFFGAIFGAIAFAEIACSTIGSSFGSFIYAATVPLLTGFVFFVEALFYLIGCMLIIYYIIREKREDSRKKYMYEHIIPVDGEE</sequence>
<keyword evidence="1" id="KW-0812">Transmembrane</keyword>
<dbReference type="Proteomes" id="UP000014760">
    <property type="component" value="Unassembled WGS sequence"/>
</dbReference>
<protein>
    <submittedName>
        <fullName evidence="2 3">Uncharacterized protein</fullName>
    </submittedName>
</protein>
<keyword evidence="1" id="KW-0472">Membrane</keyword>
<evidence type="ECO:0000313" key="4">
    <source>
        <dbReference type="Proteomes" id="UP000014760"/>
    </source>
</evidence>
<reference evidence="3" key="3">
    <citation type="submission" date="2015-06" db="UniProtKB">
        <authorList>
            <consortium name="EnsemblMetazoa"/>
        </authorList>
    </citation>
    <scope>IDENTIFICATION</scope>
</reference>
<dbReference type="HOGENOM" id="CLU_164253_0_0_1"/>
<keyword evidence="1" id="KW-1133">Transmembrane helix</keyword>
<dbReference type="EnsemblMetazoa" id="CapteT192095">
    <property type="protein sequence ID" value="CapteP192095"/>
    <property type="gene ID" value="CapteG192095"/>
</dbReference>
<dbReference type="EMBL" id="AMQN01028172">
    <property type="status" value="NOT_ANNOTATED_CDS"/>
    <property type="molecule type" value="Genomic_DNA"/>
</dbReference>
<evidence type="ECO:0000313" key="2">
    <source>
        <dbReference type="EMBL" id="ELT96266.1"/>
    </source>
</evidence>